<feature type="domain" description="Treble clef zinc finger" evidence="2">
    <location>
        <begin position="3"/>
        <end position="28"/>
    </location>
</feature>
<evidence type="ECO:0000313" key="3">
    <source>
        <dbReference type="EMBL" id="MBO1627512.1"/>
    </source>
</evidence>
<evidence type="ECO:0000313" key="4">
    <source>
        <dbReference type="Proteomes" id="UP000677611"/>
    </source>
</evidence>
<evidence type="ECO:0000259" key="2">
    <source>
        <dbReference type="Pfam" id="PF14311"/>
    </source>
</evidence>
<sequence>MFSKEWHPIKNSPLTPNNVLAGSTKKVW</sequence>
<evidence type="ECO:0000256" key="1">
    <source>
        <dbReference type="SAM" id="MobiDB-lite"/>
    </source>
</evidence>
<feature type="region of interest" description="Disordered" evidence="1">
    <location>
        <begin position="1"/>
        <end position="28"/>
    </location>
</feature>
<protein>
    <submittedName>
        <fullName evidence="3">Zinc-ribbon domain-containing protein</fullName>
    </submittedName>
</protein>
<accession>A0ABS3P422</accession>
<proteinExistence type="predicted"/>
<gene>
    <name evidence="3" type="ORF">J4P90_20255</name>
</gene>
<reference evidence="3 4" key="1">
    <citation type="submission" date="2021-03" db="EMBL/GenBank/DDBJ databases">
        <title>Identification of novel Bacillus strains.</title>
        <authorList>
            <person name="Xiao Z."/>
            <person name="Li Y."/>
            <person name="Shen J."/>
        </authorList>
    </citation>
    <scope>NUCLEOTIDE SEQUENCE [LARGE SCALE GENOMIC DNA]</scope>
    <source>
        <strain evidence="3 4">SY8</strain>
    </source>
</reference>
<comment type="caution">
    <text evidence="3">The sequence shown here is derived from an EMBL/GenBank/DDBJ whole genome shotgun (WGS) entry which is preliminary data.</text>
</comment>
<organism evidence="3 4">
    <name type="scientific">Bacillus arachidis</name>
    <dbReference type="NCBI Taxonomy" id="2819290"/>
    <lineage>
        <taxon>Bacteria</taxon>
        <taxon>Bacillati</taxon>
        <taxon>Bacillota</taxon>
        <taxon>Bacilli</taxon>
        <taxon>Bacillales</taxon>
        <taxon>Bacillaceae</taxon>
        <taxon>Bacillus</taxon>
    </lineage>
</organism>
<dbReference type="Proteomes" id="UP000677611">
    <property type="component" value="Unassembled WGS sequence"/>
</dbReference>
<dbReference type="Pfam" id="PF14311">
    <property type="entry name" value="DUF4379"/>
    <property type="match status" value="1"/>
</dbReference>
<dbReference type="InterPro" id="IPR025487">
    <property type="entry name" value="DUF4379"/>
</dbReference>
<keyword evidence="4" id="KW-1185">Reference proteome</keyword>
<dbReference type="EMBL" id="JAGDQJ010000026">
    <property type="protein sequence ID" value="MBO1627512.1"/>
    <property type="molecule type" value="Genomic_DNA"/>
</dbReference>
<feature type="compositionally biased region" description="Polar residues" evidence="1">
    <location>
        <begin position="12"/>
        <end position="21"/>
    </location>
</feature>
<name>A0ABS3P422_9BACI</name>